<evidence type="ECO:0008006" key="4">
    <source>
        <dbReference type="Google" id="ProtNLM"/>
    </source>
</evidence>
<dbReference type="AlphaFoldDB" id="A0A803MI29"/>
<dbReference type="Proteomes" id="UP000596660">
    <property type="component" value="Unplaced"/>
</dbReference>
<name>A0A803MI29_CHEQI</name>
<evidence type="ECO:0000313" key="3">
    <source>
        <dbReference type="Proteomes" id="UP000596660"/>
    </source>
</evidence>
<dbReference type="EnsemblPlants" id="AUR62029777-RA">
    <property type="protein sequence ID" value="AUR62029777-RA:cds"/>
    <property type="gene ID" value="AUR62029777"/>
</dbReference>
<reference evidence="2" key="2">
    <citation type="submission" date="2021-03" db="UniProtKB">
        <authorList>
            <consortium name="EnsemblPlants"/>
        </authorList>
    </citation>
    <scope>IDENTIFICATION</scope>
</reference>
<accession>A0A803MI29</accession>
<dbReference type="InterPro" id="IPR012340">
    <property type="entry name" value="NA-bd_OB-fold"/>
</dbReference>
<dbReference type="Gene3D" id="2.40.50.140">
    <property type="entry name" value="Nucleic acid-binding proteins"/>
    <property type="match status" value="2"/>
</dbReference>
<proteinExistence type="predicted"/>
<dbReference type="Gramene" id="AUR62029777-RA">
    <property type="protein sequence ID" value="AUR62029777-RA:cds"/>
    <property type="gene ID" value="AUR62029777"/>
</dbReference>
<evidence type="ECO:0000313" key="2">
    <source>
        <dbReference type="EnsemblPlants" id="AUR62029777-RA:cds"/>
    </source>
</evidence>
<keyword evidence="3" id="KW-1185">Reference proteome</keyword>
<protein>
    <recommendedName>
        <fullName evidence="4">Replication protein A OB domain-containing protein</fullName>
    </recommendedName>
</protein>
<organism evidence="2 3">
    <name type="scientific">Chenopodium quinoa</name>
    <name type="common">Quinoa</name>
    <dbReference type="NCBI Taxonomy" id="63459"/>
    <lineage>
        <taxon>Eukaryota</taxon>
        <taxon>Viridiplantae</taxon>
        <taxon>Streptophyta</taxon>
        <taxon>Embryophyta</taxon>
        <taxon>Tracheophyta</taxon>
        <taxon>Spermatophyta</taxon>
        <taxon>Magnoliopsida</taxon>
        <taxon>eudicotyledons</taxon>
        <taxon>Gunneridae</taxon>
        <taxon>Pentapetalae</taxon>
        <taxon>Caryophyllales</taxon>
        <taxon>Chenopodiaceae</taxon>
        <taxon>Chenopodioideae</taxon>
        <taxon>Atripliceae</taxon>
        <taxon>Chenopodium</taxon>
    </lineage>
</organism>
<feature type="region of interest" description="Disordered" evidence="1">
    <location>
        <begin position="400"/>
        <end position="421"/>
    </location>
</feature>
<sequence length="421" mass="47355">MAPQRKFLDELDTSSKSYKVKDDKKNRMKMTLFGDQIDAYKDVILFRGNYDISNDLKRPLHAQYRAKESDLPFQMTIGSRTLIQSLDPEGEQVFPRYQSLASVPRVSTDDVRHDILVIVMYIADEPKKIVTTLNKESSVRDLMVIDHSTDSPVKVCTWNDLSGKLCETLVSESDNFKVIGITALRPITRKGFQLESSMSTVIIESPEGEKAAALTEWERKHRSVLIEHQNRVTAAWNPPAERILTTIAHIKTKKVNATIQELCAAVSQPSSSSVDNNNMFRFHFHDICFIMQVAKTLPQEVYWLRVTASDIQATITFTASDGTGALQLTAFTENSVPLLGMSAADIYHMKALDDTTKFGQIANKLRNTYFLLKIGPTTALEQNKVLQWGIKGVEMEDTITPNAARSSSEKSAYDDSDDLFE</sequence>
<reference evidence="2" key="1">
    <citation type="journal article" date="2017" name="Nature">
        <title>The genome of Chenopodium quinoa.</title>
        <authorList>
            <person name="Jarvis D.E."/>
            <person name="Ho Y.S."/>
            <person name="Lightfoot D.J."/>
            <person name="Schmoeckel S.M."/>
            <person name="Li B."/>
            <person name="Borm T.J.A."/>
            <person name="Ohyanagi H."/>
            <person name="Mineta K."/>
            <person name="Michell C.T."/>
            <person name="Saber N."/>
            <person name="Kharbatia N.M."/>
            <person name="Rupper R.R."/>
            <person name="Sharp A.R."/>
            <person name="Dally N."/>
            <person name="Boughton B.A."/>
            <person name="Woo Y.H."/>
            <person name="Gao G."/>
            <person name="Schijlen E.G.W.M."/>
            <person name="Guo X."/>
            <person name="Momin A.A."/>
            <person name="Negrao S."/>
            <person name="Al-Babili S."/>
            <person name="Gehring C."/>
            <person name="Roessner U."/>
            <person name="Jung C."/>
            <person name="Murphy K."/>
            <person name="Arold S.T."/>
            <person name="Gojobori T."/>
            <person name="van der Linden C.G."/>
            <person name="van Loo E.N."/>
            <person name="Jellen E.N."/>
            <person name="Maughan P.J."/>
            <person name="Tester M."/>
        </authorList>
    </citation>
    <scope>NUCLEOTIDE SEQUENCE [LARGE SCALE GENOMIC DNA]</scope>
    <source>
        <strain evidence="2">cv. PI 614886</strain>
    </source>
</reference>
<evidence type="ECO:0000256" key="1">
    <source>
        <dbReference type="SAM" id="MobiDB-lite"/>
    </source>
</evidence>